<evidence type="ECO:0000313" key="3">
    <source>
        <dbReference type="Proteomes" id="UP001188597"/>
    </source>
</evidence>
<accession>A0AA89BD06</accession>
<name>A0AA89BD06_9ASTE</name>
<dbReference type="AlphaFoldDB" id="A0AA89BD06"/>
<reference evidence="2" key="1">
    <citation type="submission" date="2022-12" db="EMBL/GenBank/DDBJ databases">
        <title>Draft genome assemblies for two species of Escallonia (Escalloniales).</title>
        <authorList>
            <person name="Chanderbali A."/>
            <person name="Dervinis C."/>
            <person name="Anghel I."/>
            <person name="Soltis D."/>
            <person name="Soltis P."/>
            <person name="Zapata F."/>
        </authorList>
    </citation>
    <scope>NUCLEOTIDE SEQUENCE</scope>
    <source>
        <strain evidence="2">UCBG64.0493</strain>
        <tissue evidence="2">Leaf</tissue>
    </source>
</reference>
<feature type="domain" description="E3 ubiquitin-protein ligase ARIH1-like UBA-like" evidence="1">
    <location>
        <begin position="98"/>
        <end position="133"/>
    </location>
</feature>
<evidence type="ECO:0000259" key="1">
    <source>
        <dbReference type="Pfam" id="PF21235"/>
    </source>
</evidence>
<evidence type="ECO:0000313" key="2">
    <source>
        <dbReference type="EMBL" id="KAK3038789.1"/>
    </source>
</evidence>
<gene>
    <name evidence="2" type="ORF">RJ639_027376</name>
</gene>
<dbReference type="Pfam" id="PF21235">
    <property type="entry name" value="UBA_ARI1"/>
    <property type="match status" value="1"/>
</dbReference>
<comment type="caution">
    <text evidence="2">The sequence shown here is derived from an EMBL/GenBank/DDBJ whole genome shotgun (WGS) entry which is preliminary data.</text>
</comment>
<proteinExistence type="predicted"/>
<organism evidence="2 3">
    <name type="scientific">Escallonia herrerae</name>
    <dbReference type="NCBI Taxonomy" id="1293975"/>
    <lineage>
        <taxon>Eukaryota</taxon>
        <taxon>Viridiplantae</taxon>
        <taxon>Streptophyta</taxon>
        <taxon>Embryophyta</taxon>
        <taxon>Tracheophyta</taxon>
        <taxon>Spermatophyta</taxon>
        <taxon>Magnoliopsida</taxon>
        <taxon>eudicotyledons</taxon>
        <taxon>Gunneridae</taxon>
        <taxon>Pentapetalae</taxon>
        <taxon>asterids</taxon>
        <taxon>campanulids</taxon>
        <taxon>Escalloniales</taxon>
        <taxon>Escalloniaceae</taxon>
        <taxon>Escallonia</taxon>
    </lineage>
</organism>
<dbReference type="Proteomes" id="UP001188597">
    <property type="component" value="Unassembled WGS sequence"/>
</dbReference>
<keyword evidence="3" id="KW-1185">Reference proteome</keyword>
<protein>
    <recommendedName>
        <fullName evidence="1">E3 ubiquitin-protein ligase ARIH1-like UBA-like domain-containing protein</fullName>
    </recommendedName>
</protein>
<dbReference type="EMBL" id="JAVXUP010000089">
    <property type="protein sequence ID" value="KAK3038789.1"/>
    <property type="molecule type" value="Genomic_DNA"/>
</dbReference>
<sequence length="181" mass="19967">MSKDLLPSPYHRTAKASVQRNSGISTSSLCLPLSPRVFLVEQSLVFSPIVSGMDPEFSMKDDDGVDSDSDGTLDPSKVFRQKNYTIMKEEDIRRRLEGEVTEIATVLSVSRVAACTLLRGYNWSVTEVSEAWFADEEGVRKAVGLTENPANSVRLPRDQSVSCLICFENYPLDKEKNGAAG</sequence>
<dbReference type="InterPro" id="IPR048962">
    <property type="entry name" value="ARIH1-like_UBL"/>
</dbReference>